<evidence type="ECO:0000256" key="1">
    <source>
        <dbReference type="ARBA" id="ARBA00022490"/>
    </source>
</evidence>
<dbReference type="SUPFAM" id="SSF46600">
    <property type="entry name" value="C-terminal UvrC-binding domain of UvrB"/>
    <property type="match status" value="1"/>
</dbReference>
<dbReference type="InterPro" id="IPR000305">
    <property type="entry name" value="GIY-YIG_endonuc"/>
</dbReference>
<dbReference type="InterPro" id="IPR035901">
    <property type="entry name" value="GIY-YIG_endonuc_sf"/>
</dbReference>
<dbReference type="InterPro" id="IPR050066">
    <property type="entry name" value="UvrABC_protein_C"/>
</dbReference>
<dbReference type="CDD" id="cd10434">
    <property type="entry name" value="GIY-YIG_UvrC_Cho"/>
    <property type="match status" value="1"/>
</dbReference>
<evidence type="ECO:0000259" key="6">
    <source>
        <dbReference type="PROSITE" id="PS50151"/>
    </source>
</evidence>
<evidence type="ECO:0000313" key="9">
    <source>
        <dbReference type="Proteomes" id="UP000490800"/>
    </source>
</evidence>
<dbReference type="SMART" id="SM00465">
    <property type="entry name" value="GIYc"/>
    <property type="match status" value="1"/>
</dbReference>
<dbReference type="GO" id="GO:0006289">
    <property type="term" value="P:nucleotide-excision repair"/>
    <property type="evidence" value="ECO:0007669"/>
    <property type="project" value="InterPro"/>
</dbReference>
<reference evidence="8 9" key="1">
    <citation type="journal article" date="2019" name="Microorganisms">
        <title>Paenibacillus lutrae sp. nov., A Chitinolytic Species Isolated from A River Otter in Castril Natural Park, Granada, Spain.</title>
        <authorList>
            <person name="Rodriguez M."/>
            <person name="Reina J.C."/>
            <person name="Bejar V."/>
            <person name="Llamas I."/>
        </authorList>
    </citation>
    <scope>NUCLEOTIDE SEQUENCE [LARGE SCALE GENOMIC DNA]</scope>
    <source>
        <strain evidence="8 9">N10</strain>
    </source>
</reference>
<dbReference type="PROSITE" id="PS50151">
    <property type="entry name" value="UVR"/>
    <property type="match status" value="1"/>
</dbReference>
<dbReference type="PANTHER" id="PTHR30562">
    <property type="entry name" value="UVRC/OXIDOREDUCTASE"/>
    <property type="match status" value="1"/>
</dbReference>
<evidence type="ECO:0000256" key="5">
    <source>
        <dbReference type="ARBA" id="ARBA00023204"/>
    </source>
</evidence>
<evidence type="ECO:0000313" key="8">
    <source>
        <dbReference type="EMBL" id="MVP02342.1"/>
    </source>
</evidence>
<dbReference type="InterPro" id="IPR047296">
    <property type="entry name" value="GIY-YIG_UvrC_Cho"/>
</dbReference>
<dbReference type="SUPFAM" id="SSF82771">
    <property type="entry name" value="GIY-YIG endonuclease"/>
    <property type="match status" value="1"/>
</dbReference>
<dbReference type="Pfam" id="PF02151">
    <property type="entry name" value="UVR"/>
    <property type="match status" value="1"/>
</dbReference>
<gene>
    <name evidence="8" type="ORF">EDM21_22930</name>
</gene>
<proteinExistence type="predicted"/>
<dbReference type="PROSITE" id="PS50164">
    <property type="entry name" value="GIY_YIG"/>
    <property type="match status" value="1"/>
</dbReference>
<dbReference type="Gene3D" id="3.40.1440.10">
    <property type="entry name" value="GIY-YIG endonuclease"/>
    <property type="match status" value="1"/>
</dbReference>
<dbReference type="InterPro" id="IPR001943">
    <property type="entry name" value="UVR_dom"/>
</dbReference>
<comment type="caution">
    <text evidence="8">The sequence shown here is derived from an EMBL/GenBank/DDBJ whole genome shotgun (WGS) entry which is preliminary data.</text>
</comment>
<keyword evidence="5" id="KW-0234">DNA repair</keyword>
<keyword evidence="9" id="KW-1185">Reference proteome</keyword>
<feature type="domain" description="UVR" evidence="6">
    <location>
        <begin position="198"/>
        <end position="233"/>
    </location>
</feature>
<dbReference type="GO" id="GO:0009380">
    <property type="term" value="C:excinuclease repair complex"/>
    <property type="evidence" value="ECO:0007669"/>
    <property type="project" value="TreeGrafter"/>
</dbReference>
<keyword evidence="3" id="KW-0228">DNA excision</keyword>
<dbReference type="PANTHER" id="PTHR30562:SF1">
    <property type="entry name" value="UVRABC SYSTEM PROTEIN C"/>
    <property type="match status" value="1"/>
</dbReference>
<dbReference type="Gene3D" id="4.10.860.10">
    <property type="entry name" value="UVR domain"/>
    <property type="match status" value="1"/>
</dbReference>
<dbReference type="FunFam" id="3.40.1440.10:FF:000001">
    <property type="entry name" value="UvrABC system protein C"/>
    <property type="match status" value="1"/>
</dbReference>
<dbReference type="AlphaFoldDB" id="A0A7X3FNB6"/>
<feature type="domain" description="GIY-YIG" evidence="7">
    <location>
        <begin position="10"/>
        <end position="89"/>
    </location>
</feature>
<name>A0A7X3FNB6_9BACL</name>
<evidence type="ECO:0000256" key="4">
    <source>
        <dbReference type="ARBA" id="ARBA00022881"/>
    </source>
</evidence>
<evidence type="ECO:0000256" key="2">
    <source>
        <dbReference type="ARBA" id="ARBA00022763"/>
    </source>
</evidence>
<dbReference type="Pfam" id="PF01541">
    <property type="entry name" value="GIY-YIG"/>
    <property type="match status" value="1"/>
</dbReference>
<evidence type="ECO:0000256" key="3">
    <source>
        <dbReference type="ARBA" id="ARBA00022769"/>
    </source>
</evidence>
<keyword evidence="2" id="KW-0227">DNA damage</keyword>
<protein>
    <recommendedName>
        <fullName evidence="10">Excinuclease ABC subunit C</fullName>
    </recommendedName>
</protein>
<evidence type="ECO:0008006" key="10">
    <source>
        <dbReference type="Google" id="ProtNLM"/>
    </source>
</evidence>
<dbReference type="InterPro" id="IPR036876">
    <property type="entry name" value="UVR_dom_sf"/>
</dbReference>
<organism evidence="8 9">
    <name type="scientific">Paenibacillus lutrae</name>
    <dbReference type="NCBI Taxonomy" id="2078573"/>
    <lineage>
        <taxon>Bacteria</taxon>
        <taxon>Bacillati</taxon>
        <taxon>Bacillota</taxon>
        <taxon>Bacilli</taxon>
        <taxon>Bacillales</taxon>
        <taxon>Paenibacillaceae</taxon>
        <taxon>Paenibacillus</taxon>
    </lineage>
</organism>
<dbReference type="EMBL" id="RHLK01000022">
    <property type="protein sequence ID" value="MVP02342.1"/>
    <property type="molecule type" value="Genomic_DNA"/>
</dbReference>
<dbReference type="GO" id="GO:0004518">
    <property type="term" value="F:nuclease activity"/>
    <property type="evidence" value="ECO:0007669"/>
    <property type="project" value="UniProtKB-KW"/>
</dbReference>
<accession>A0A7X3FNB6</accession>
<keyword evidence="1" id="KW-0963">Cytoplasm</keyword>
<sequence length="356" mass="40843">MHEKIRSLPTVPGVYLMKDSLGGILYVGKSKNLKKRVQSYFYHSKTHAPKIKKLVHHIKDIEHIQTDTEFEAFMLECKLIREIKPMYNKKMKNPNAYTYIVITEAGGMQHIKVTHAPDLAGGQFKFGPYTASKSSVEGAVRGIQDCFNLYCNHSLPVKSPCINHSLGLSLGMCLGGNAIEEYNRIMDRFIALFQGTDRSLYEEMKQKMLAASENYEFEKAMKYRDYIGAADFLLKKEKVIGFTEENLNIAVVESLDENTFKFFLIKRSKVLYSGKCTTARKKQMKAKINRMIHKSFGEDEMRPAIDVNRHEIDEAQIIYSYLQSNRVKHLLIPQKWLEADNPAYLDDALQTFLSGL</sequence>
<dbReference type="Proteomes" id="UP000490800">
    <property type="component" value="Unassembled WGS sequence"/>
</dbReference>
<evidence type="ECO:0000259" key="7">
    <source>
        <dbReference type="PROSITE" id="PS50164"/>
    </source>
</evidence>
<keyword evidence="4" id="KW-0267">Excision nuclease</keyword>
<dbReference type="OrthoDB" id="9804933at2"/>